<name>A0ABN7BSD7_9MOLU</name>
<proteinExistence type="predicted"/>
<reference evidence="2" key="1">
    <citation type="journal article" date="2024" name="FEMS Microbiol. Lett.">
        <title>Genomic insights into Spiroplasma endosymbionts that induce male-killing and protective phenotypes in the pea aphid.</title>
        <authorList>
            <person name="Arai H."/>
            <person name="Legeai F."/>
            <person name="Kageyama D."/>
            <person name="Sugio A."/>
            <person name="Simon J.C."/>
        </authorList>
    </citation>
    <scope>NUCLEOTIDE SEQUENCE [LARGE SCALE GENOMIC DNA]</scope>
    <source>
        <strain evidence="2">sAp269</strain>
    </source>
</reference>
<gene>
    <name evidence="1" type="ORF">SAP269_03800</name>
</gene>
<dbReference type="Proteomes" id="UP001473424">
    <property type="component" value="Chromosome"/>
</dbReference>
<dbReference type="RefSeq" id="WP_353306583.1">
    <property type="nucleotide sequence ID" value="NZ_AP028955.1"/>
</dbReference>
<accession>A0ABN7BSD7</accession>
<protein>
    <submittedName>
        <fullName evidence="1">Uncharacterized protein</fullName>
    </submittedName>
</protein>
<evidence type="ECO:0000313" key="1">
    <source>
        <dbReference type="EMBL" id="BET37791.1"/>
    </source>
</evidence>
<keyword evidence="2" id="KW-1185">Reference proteome</keyword>
<evidence type="ECO:0000313" key="2">
    <source>
        <dbReference type="Proteomes" id="UP001473424"/>
    </source>
</evidence>
<sequence>MSEAKKSSLFESIQKSIDSVDKGFKNHDSDLIDKVKTIDNNAFVCEQNKKIVKTISIDQKTQIMLNELKEINNKVNLSQLVRREVFKIYNELILKYK</sequence>
<dbReference type="EMBL" id="AP028955">
    <property type="protein sequence ID" value="BET37791.1"/>
    <property type="molecule type" value="Genomic_DNA"/>
</dbReference>
<organism evidence="1 2">
    <name type="scientific">Spiroplasma ixodetis</name>
    <dbReference type="NCBI Taxonomy" id="2141"/>
    <lineage>
        <taxon>Bacteria</taxon>
        <taxon>Bacillati</taxon>
        <taxon>Mycoplasmatota</taxon>
        <taxon>Mollicutes</taxon>
        <taxon>Entomoplasmatales</taxon>
        <taxon>Spiroplasmataceae</taxon>
        <taxon>Spiroplasma</taxon>
    </lineage>
</organism>